<dbReference type="Proteomes" id="UP001454036">
    <property type="component" value="Unassembled WGS sequence"/>
</dbReference>
<dbReference type="PANTHER" id="PTHR46890">
    <property type="entry name" value="NON-LTR RETROLELEMENT REVERSE TRANSCRIPTASE-LIKE PROTEIN-RELATED"/>
    <property type="match status" value="1"/>
</dbReference>
<name>A0AAV3Q3T1_LITER</name>
<dbReference type="PANTHER" id="PTHR46890:SF48">
    <property type="entry name" value="RNA-DIRECTED DNA POLYMERASE"/>
    <property type="match status" value="1"/>
</dbReference>
<sequence length="340" mass="39324">MELPHTGCAFSWSKNWDENGMVRVLDRVLCNMEWLYQNIVAGVWGEEVDGHEFHKLQHYFKVVRSKLEELNKVAFSNISVRVVEMKHQFEEVQQQILNGDINGDILSRAKVIGKEYNVLCNAECDFYKNKARMAWYKGGDENTTLFHSAMKMNQRRNLITQIHNEQDELNTSYEAAVCRKVDSSDFMELQKPVTASEIEKVFLNMKSGTPPGPDGFSLEFYKDSWNITKQPVVAAIMQFFATCHLPRFVNCTALTLIPKVKQPYSMKDFQPKSCCNVIYKGRQISDGILLMHELMDGYQKQSGQPRCMLKVDIMKADDSVDWDSLWMILQTLNFPPKFIE</sequence>
<proteinExistence type="predicted"/>
<evidence type="ECO:0000313" key="2">
    <source>
        <dbReference type="Proteomes" id="UP001454036"/>
    </source>
</evidence>
<comment type="caution">
    <text evidence="1">The sequence shown here is derived from an EMBL/GenBank/DDBJ whole genome shotgun (WGS) entry which is preliminary data.</text>
</comment>
<gene>
    <name evidence="1" type="ORF">LIER_15286</name>
</gene>
<dbReference type="InterPro" id="IPR052343">
    <property type="entry name" value="Retrotransposon-Effector_Assoc"/>
</dbReference>
<accession>A0AAV3Q3T1</accession>
<dbReference type="AlphaFoldDB" id="A0AAV3Q3T1"/>
<evidence type="ECO:0000313" key="1">
    <source>
        <dbReference type="EMBL" id="GAA0158198.1"/>
    </source>
</evidence>
<reference evidence="1 2" key="1">
    <citation type="submission" date="2024-01" db="EMBL/GenBank/DDBJ databases">
        <title>The complete chloroplast genome sequence of Lithospermum erythrorhizon: insights into the phylogenetic relationship among Boraginaceae species and the maternal lineages of purple gromwells.</title>
        <authorList>
            <person name="Okada T."/>
            <person name="Watanabe K."/>
        </authorList>
    </citation>
    <scope>NUCLEOTIDE SEQUENCE [LARGE SCALE GENOMIC DNA]</scope>
</reference>
<organism evidence="1 2">
    <name type="scientific">Lithospermum erythrorhizon</name>
    <name type="common">Purple gromwell</name>
    <name type="synonym">Lithospermum officinale var. erythrorhizon</name>
    <dbReference type="NCBI Taxonomy" id="34254"/>
    <lineage>
        <taxon>Eukaryota</taxon>
        <taxon>Viridiplantae</taxon>
        <taxon>Streptophyta</taxon>
        <taxon>Embryophyta</taxon>
        <taxon>Tracheophyta</taxon>
        <taxon>Spermatophyta</taxon>
        <taxon>Magnoliopsida</taxon>
        <taxon>eudicotyledons</taxon>
        <taxon>Gunneridae</taxon>
        <taxon>Pentapetalae</taxon>
        <taxon>asterids</taxon>
        <taxon>lamiids</taxon>
        <taxon>Boraginales</taxon>
        <taxon>Boraginaceae</taxon>
        <taxon>Boraginoideae</taxon>
        <taxon>Lithospermeae</taxon>
        <taxon>Lithospermum</taxon>
    </lineage>
</organism>
<dbReference type="EMBL" id="BAABME010003282">
    <property type="protein sequence ID" value="GAA0158198.1"/>
    <property type="molecule type" value="Genomic_DNA"/>
</dbReference>
<protein>
    <submittedName>
        <fullName evidence="1">Uncharacterized protein</fullName>
    </submittedName>
</protein>
<keyword evidence="2" id="KW-1185">Reference proteome</keyword>